<protein>
    <submittedName>
        <fullName evidence="2">Uncharacterized protein</fullName>
    </submittedName>
</protein>
<comment type="caution">
    <text evidence="2">The sequence shown here is derived from an EMBL/GenBank/DDBJ whole genome shotgun (WGS) entry which is preliminary data.</text>
</comment>
<evidence type="ECO:0000256" key="1">
    <source>
        <dbReference type="SAM" id="MobiDB-lite"/>
    </source>
</evidence>
<accession>A0A5J4WEP8</accession>
<name>A0A5J4WEP8_9EUKA</name>
<evidence type="ECO:0000313" key="3">
    <source>
        <dbReference type="Proteomes" id="UP000324800"/>
    </source>
</evidence>
<dbReference type="EMBL" id="SNRW01002305">
    <property type="protein sequence ID" value="KAA6393206.1"/>
    <property type="molecule type" value="Genomic_DNA"/>
</dbReference>
<reference evidence="2 3" key="1">
    <citation type="submission" date="2019-03" db="EMBL/GenBank/DDBJ databases">
        <title>Single cell metagenomics reveals metabolic interactions within the superorganism composed of flagellate Streblomastix strix and complex community of Bacteroidetes bacteria on its surface.</title>
        <authorList>
            <person name="Treitli S.C."/>
            <person name="Kolisko M."/>
            <person name="Husnik F."/>
            <person name="Keeling P."/>
            <person name="Hampl V."/>
        </authorList>
    </citation>
    <scope>NUCLEOTIDE SEQUENCE [LARGE SCALE GENOMIC DNA]</scope>
    <source>
        <strain evidence="2">ST1C</strain>
    </source>
</reference>
<dbReference type="Proteomes" id="UP000324800">
    <property type="component" value="Unassembled WGS sequence"/>
</dbReference>
<dbReference type="AlphaFoldDB" id="A0A5J4WEP8"/>
<evidence type="ECO:0000313" key="2">
    <source>
        <dbReference type="EMBL" id="KAA6393206.1"/>
    </source>
</evidence>
<gene>
    <name evidence="2" type="ORF">EZS28_011268</name>
</gene>
<proteinExistence type="predicted"/>
<feature type="region of interest" description="Disordered" evidence="1">
    <location>
        <begin position="526"/>
        <end position="547"/>
    </location>
</feature>
<organism evidence="2 3">
    <name type="scientific">Streblomastix strix</name>
    <dbReference type="NCBI Taxonomy" id="222440"/>
    <lineage>
        <taxon>Eukaryota</taxon>
        <taxon>Metamonada</taxon>
        <taxon>Preaxostyla</taxon>
        <taxon>Oxymonadida</taxon>
        <taxon>Streblomastigidae</taxon>
        <taxon>Streblomastix</taxon>
    </lineage>
</organism>
<sequence>MHVLNNSRCADGSEFTLLGQLHVENLFFFEDVSVLIKDGATQSGNSIRTTLQVNDTQSYLIYIVNGRSTLQNLEFNFTKLANGTAIPIGDALYQTCTGGYRITMASQVHVEFVNVSKPQTAPVLIKGGAISGGREIRTTMTFNSYQPHTVFLDQGNLTLQNLEFNFTLLSNQSIYPDLSLVGTSNSTSASYGAEFIIESSKFVNIKNYHIYGSGISLQFGGQNQKIAINKCTIENISCNVTEKQFINCIDNHAGAFTAIIVSDKLFFQNNSFSGNKLIRSDQRGQDAFLWWRSEPTGWNYSNTLTKIQSLIKGSISTDINSINYSTPSVQGFISLPKEQLEYCKSKAELSQVCECDPNSTKYPLATCERDKKGEFDLASQTNATYPCLSTGDPRAGIGQCPAYCISKDSQTANCICDSNSSTYPTSNCEKDKLCITDLANQPNSSCPCINTADPRAGFACPQYCKSKNELTSECICEYRSIDYPQTICEKDKLCIIDLIHQSLDDCPCLSTGDPRTDTICKQAEQQDDVIKKEDDEQEDENQQEKDKSSSFNMIYIIIVAAGGTKKQVEIN</sequence>